<dbReference type="Proteomes" id="UP000315783">
    <property type="component" value="Unassembled WGS sequence"/>
</dbReference>
<dbReference type="Pfam" id="PF19086">
    <property type="entry name" value="Terpene_syn_C_2"/>
    <property type="match status" value="1"/>
</dbReference>
<evidence type="ECO:0000313" key="1">
    <source>
        <dbReference type="EMBL" id="TQV94468.1"/>
    </source>
</evidence>
<evidence type="ECO:0000313" key="2">
    <source>
        <dbReference type="Proteomes" id="UP000315783"/>
    </source>
</evidence>
<keyword evidence="2" id="KW-1185">Reference proteome</keyword>
<sequence length="451" mass="50427">MPPQATVALGTFPRAIRICPPSGGNKFLLQTDLSDPEAEPGKVAVHVPPGLVRVVGVELAFSPRACEGKRCATRWGVDYLKLNQYIDSNVVSTSTDATETYIRTEDQDKDDAIPIHPPSLGLPWATGILHCRQSKLWKLSVDVAREALEEFATSKEADLLSKTGVSLADIAKQELQSNVEDGWAKFPIYLFSEGDEERTRLLSLINVFIFIFDDFWEATDIAGFSQIEGTFIRSMQPNLPPEMSRGKGTIQSIIRNSISDILALDKVSGKDNGRQMIDRMVQFFTRPPPPDSFSTLRAFLDYRHEDAAAPHVMACVAFSYNLDVELQNPRIAKYVQLFSDHISVVNDIASWEKEKKAYDTGKVLYLINTVAEVKKLFSLDSYESAIRVTLGLQFHIECEIDREIQALIVDDHLTADEKQFIKSLLYAMSGNVLVSTIMTRYGGERLVRSLV</sequence>
<accession>A0A545VXB8</accession>
<reference evidence="1 2" key="1">
    <citation type="journal article" date="2019" name="Appl. Microbiol. Biotechnol.">
        <title>Genome sequence of Isaria javanica and comparative genome analysis insights into family S53 peptidase evolution in fungal entomopathogens.</title>
        <authorList>
            <person name="Lin R."/>
            <person name="Zhang X."/>
            <person name="Xin B."/>
            <person name="Zou M."/>
            <person name="Gao Y."/>
            <person name="Qin F."/>
            <person name="Hu Q."/>
            <person name="Xie B."/>
            <person name="Cheng X."/>
        </authorList>
    </citation>
    <scope>NUCLEOTIDE SEQUENCE [LARGE SCALE GENOMIC DNA]</scope>
    <source>
        <strain evidence="1 2">IJ1G</strain>
    </source>
</reference>
<proteinExistence type="predicted"/>
<dbReference type="InterPro" id="IPR008949">
    <property type="entry name" value="Isoprenoid_synthase_dom_sf"/>
</dbReference>
<organism evidence="1 2">
    <name type="scientific">Cordyceps javanica</name>
    <dbReference type="NCBI Taxonomy" id="43265"/>
    <lineage>
        <taxon>Eukaryota</taxon>
        <taxon>Fungi</taxon>
        <taxon>Dikarya</taxon>
        <taxon>Ascomycota</taxon>
        <taxon>Pezizomycotina</taxon>
        <taxon>Sordariomycetes</taxon>
        <taxon>Hypocreomycetidae</taxon>
        <taxon>Hypocreales</taxon>
        <taxon>Cordycipitaceae</taxon>
        <taxon>Cordyceps</taxon>
    </lineage>
</organism>
<name>A0A545VXB8_9HYPO</name>
<dbReference type="SUPFAM" id="SSF48576">
    <property type="entry name" value="Terpenoid synthases"/>
    <property type="match status" value="1"/>
</dbReference>
<gene>
    <name evidence="1" type="ORF">IF1G_06479</name>
</gene>
<dbReference type="AlphaFoldDB" id="A0A545VXB8"/>
<dbReference type="EMBL" id="SPUK01000009">
    <property type="protein sequence ID" value="TQV94468.1"/>
    <property type="molecule type" value="Genomic_DNA"/>
</dbReference>
<dbReference type="Gene3D" id="1.10.600.10">
    <property type="entry name" value="Farnesyl Diphosphate Synthase"/>
    <property type="match status" value="1"/>
</dbReference>
<dbReference type="OrthoDB" id="3004402at2759"/>
<protein>
    <submittedName>
        <fullName evidence="1">Aristolochene synthase</fullName>
    </submittedName>
</protein>
<comment type="caution">
    <text evidence="1">The sequence shown here is derived from an EMBL/GenBank/DDBJ whole genome shotgun (WGS) entry which is preliminary data.</text>
</comment>